<comment type="subcellular location">
    <subcellularLocation>
        <location evidence="1">Endoplasmic reticulum membrane</location>
        <topology evidence="1">Multi-pass membrane protein</topology>
    </subcellularLocation>
</comment>
<feature type="transmembrane region" description="Helical" evidence="10">
    <location>
        <begin position="262"/>
        <end position="280"/>
    </location>
</feature>
<dbReference type="Proteomes" id="UP000735302">
    <property type="component" value="Unassembled WGS sequence"/>
</dbReference>
<feature type="transmembrane region" description="Helical" evidence="10">
    <location>
        <begin position="481"/>
        <end position="508"/>
    </location>
</feature>
<dbReference type="InterPro" id="IPR004299">
    <property type="entry name" value="MBOAT_fam"/>
</dbReference>
<evidence type="ECO:0000256" key="4">
    <source>
        <dbReference type="ARBA" id="ARBA00022692"/>
    </source>
</evidence>
<reference evidence="11 12" key="1">
    <citation type="journal article" date="2021" name="Elife">
        <title>Chloroplast acquisition without the gene transfer in kleptoplastic sea slugs, Plakobranchus ocellatus.</title>
        <authorList>
            <person name="Maeda T."/>
            <person name="Takahashi S."/>
            <person name="Yoshida T."/>
            <person name="Shimamura S."/>
            <person name="Takaki Y."/>
            <person name="Nagai Y."/>
            <person name="Toyoda A."/>
            <person name="Suzuki Y."/>
            <person name="Arimoto A."/>
            <person name="Ishii H."/>
            <person name="Satoh N."/>
            <person name="Nishiyama T."/>
            <person name="Hasebe M."/>
            <person name="Maruyama T."/>
            <person name="Minagawa J."/>
            <person name="Obokata J."/>
            <person name="Shigenobu S."/>
        </authorList>
    </citation>
    <scope>NUCLEOTIDE SEQUENCE [LARGE SCALE GENOMIC DNA]</scope>
</reference>
<comment type="similarity">
    <text evidence="2">Belongs to the membrane-bound acyltransferase family. Sterol o-acyltransferase subfamily.</text>
</comment>
<evidence type="ECO:0000256" key="5">
    <source>
        <dbReference type="ARBA" id="ARBA00022824"/>
    </source>
</evidence>
<dbReference type="EMBL" id="BLXT01007044">
    <property type="protein sequence ID" value="GFO36109.1"/>
    <property type="molecule type" value="Genomic_DNA"/>
</dbReference>
<evidence type="ECO:0000256" key="7">
    <source>
        <dbReference type="ARBA" id="ARBA00023136"/>
    </source>
</evidence>
<evidence type="ECO:0000256" key="10">
    <source>
        <dbReference type="SAM" id="Phobius"/>
    </source>
</evidence>
<dbReference type="PANTHER" id="PTHR10408">
    <property type="entry name" value="STEROL O-ACYLTRANSFERASE"/>
    <property type="match status" value="1"/>
</dbReference>
<evidence type="ECO:0000313" key="11">
    <source>
        <dbReference type="EMBL" id="GFO36109.1"/>
    </source>
</evidence>
<accession>A0AAV4CW30</accession>
<evidence type="ECO:0000256" key="3">
    <source>
        <dbReference type="ARBA" id="ARBA00022679"/>
    </source>
</evidence>
<dbReference type="AlphaFoldDB" id="A0AAV4CW30"/>
<evidence type="ECO:0000256" key="8">
    <source>
        <dbReference type="ARBA" id="ARBA00023315"/>
    </source>
</evidence>
<dbReference type="InterPro" id="IPR014371">
    <property type="entry name" value="Oat_ACAT_DAG_ARE"/>
</dbReference>
<keyword evidence="6 10" id="KW-1133">Transmembrane helix</keyword>
<keyword evidence="8" id="KW-0012">Acyltransferase</keyword>
<keyword evidence="12" id="KW-1185">Reference proteome</keyword>
<keyword evidence="7 10" id="KW-0472">Membrane</keyword>
<feature type="transmembrane region" description="Helical" evidence="10">
    <location>
        <begin position="306"/>
        <end position="329"/>
    </location>
</feature>
<feature type="transmembrane region" description="Helical" evidence="10">
    <location>
        <begin position="439"/>
        <end position="460"/>
    </location>
</feature>
<dbReference type="GO" id="GO:0008203">
    <property type="term" value="P:cholesterol metabolic process"/>
    <property type="evidence" value="ECO:0007669"/>
    <property type="project" value="TreeGrafter"/>
</dbReference>
<organism evidence="11 12">
    <name type="scientific">Plakobranchus ocellatus</name>
    <dbReference type="NCBI Taxonomy" id="259542"/>
    <lineage>
        <taxon>Eukaryota</taxon>
        <taxon>Metazoa</taxon>
        <taxon>Spiralia</taxon>
        <taxon>Lophotrochozoa</taxon>
        <taxon>Mollusca</taxon>
        <taxon>Gastropoda</taxon>
        <taxon>Heterobranchia</taxon>
        <taxon>Euthyneura</taxon>
        <taxon>Panpulmonata</taxon>
        <taxon>Sacoglossa</taxon>
        <taxon>Placobranchoidea</taxon>
        <taxon>Plakobranchidae</taxon>
        <taxon>Plakobranchus</taxon>
    </lineage>
</organism>
<keyword evidence="4 10" id="KW-0812">Transmembrane</keyword>
<dbReference type="PANTHER" id="PTHR10408:SF8">
    <property type="entry name" value="O-ACYLTRANSFERASE"/>
    <property type="match status" value="1"/>
</dbReference>
<keyword evidence="5" id="KW-0256">Endoplasmic reticulum</keyword>
<feature type="region of interest" description="Disordered" evidence="9">
    <location>
        <begin position="32"/>
        <end position="83"/>
    </location>
</feature>
<protein>
    <submittedName>
        <fullName evidence="11">O-acyltransferase</fullName>
    </submittedName>
</protein>
<dbReference type="Pfam" id="PF03062">
    <property type="entry name" value="MBOAT"/>
    <property type="match status" value="1"/>
</dbReference>
<dbReference type="GO" id="GO:0005789">
    <property type="term" value="C:endoplasmic reticulum membrane"/>
    <property type="evidence" value="ECO:0007669"/>
    <property type="project" value="UniProtKB-SubCell"/>
</dbReference>
<evidence type="ECO:0000256" key="1">
    <source>
        <dbReference type="ARBA" id="ARBA00004477"/>
    </source>
</evidence>
<evidence type="ECO:0000256" key="2">
    <source>
        <dbReference type="ARBA" id="ARBA00009010"/>
    </source>
</evidence>
<sequence length="651" mass="74669">MALTWHSDIGCDLFMELKPTRLRLVRRARLPRATAAASPTHRKSRWSGRSARNGRLRGTMGSAASSADERQSQSSGETPDPADEAFDWQTLFRGKYSQKEDFVSDESVTERFEDKLDGLDQVDMLDKGSIMPGYRGFSKCPPAQTIILPACEPAQSADPGKTCLTRETSYIRCFGPGAGNHLYWDNASLRDWDNVQTRPGLQGDSASQDARSLLNGVTQDTSWVAHLQYQRKKKKGDLPDKVFVTRRSVLTELFEISHIRTIYHIFVAILIVFSLNTILYDVLEKGTFSLNFGMIQWAFGKFPKVMAMWVVMQGSTLLVVYPAFYYWSLYRSPVNARILDIVWICAVIIYQLCFLTIPVMYLVENNLPPASSIIIATEQTRLLMKSHAFIRENTARVMFKKKDDDEAETCPDFSKYLYFLFSPTLVYRDSYPRTLTISWRYVVTNFLQVLACLFYTYYIFERFCVPVFQNFNREHITPRGFILSVFGCMMPGTLVLFIGFFAILHSWLNAFAEMLRFGDRLFYKASLFPLLLLRLSHSGKQTLSLKYHILFHRGFKLCHRNTTSFVTEASDLSFSLGQTDLLAEARQTLSLKHDILFHRGKTDLVAETPHTFSQRLQTLSLKHHILFHRGKTNLVTETPHAFSQMQDRPGH</sequence>
<name>A0AAV4CW30_9GAST</name>
<dbReference type="GO" id="GO:0008374">
    <property type="term" value="F:O-acyltransferase activity"/>
    <property type="evidence" value="ECO:0007669"/>
    <property type="project" value="InterPro"/>
</dbReference>
<evidence type="ECO:0000256" key="6">
    <source>
        <dbReference type="ARBA" id="ARBA00022989"/>
    </source>
</evidence>
<evidence type="ECO:0000313" key="12">
    <source>
        <dbReference type="Proteomes" id="UP000735302"/>
    </source>
</evidence>
<gene>
    <name evidence="11" type="ORF">PoB_006261400</name>
</gene>
<feature type="transmembrane region" description="Helical" evidence="10">
    <location>
        <begin position="341"/>
        <end position="363"/>
    </location>
</feature>
<keyword evidence="3" id="KW-0808">Transferase</keyword>
<evidence type="ECO:0000256" key="9">
    <source>
        <dbReference type="SAM" id="MobiDB-lite"/>
    </source>
</evidence>
<proteinExistence type="inferred from homology"/>
<comment type="caution">
    <text evidence="11">The sequence shown here is derived from an EMBL/GenBank/DDBJ whole genome shotgun (WGS) entry which is preliminary data.</text>
</comment>